<dbReference type="OrthoDB" id="7457784at2"/>
<dbReference type="RefSeq" id="WP_140847998.1">
    <property type="nucleotide sequence ID" value="NZ_RCZC01000001.1"/>
</dbReference>
<dbReference type="Gene3D" id="3.40.50.10540">
    <property type="entry name" value="Crotonobetainyl-coa:carnitine coa-transferase, domain 1"/>
    <property type="match status" value="2"/>
</dbReference>
<dbReference type="PANTHER" id="PTHR48228:SF4">
    <property type="entry name" value="BLR3030 PROTEIN"/>
    <property type="match status" value="1"/>
</dbReference>
<organism evidence="1 2">
    <name type="scientific">Sphingomonas glacialis</name>
    <dbReference type="NCBI Taxonomy" id="658225"/>
    <lineage>
        <taxon>Bacteria</taxon>
        <taxon>Pseudomonadati</taxon>
        <taxon>Pseudomonadota</taxon>
        <taxon>Alphaproteobacteria</taxon>
        <taxon>Sphingomonadales</taxon>
        <taxon>Sphingomonadaceae</taxon>
        <taxon>Sphingomonas</taxon>
    </lineage>
</organism>
<dbReference type="GO" id="GO:0003824">
    <property type="term" value="F:catalytic activity"/>
    <property type="evidence" value="ECO:0007669"/>
    <property type="project" value="InterPro"/>
</dbReference>
<dbReference type="Pfam" id="PF02515">
    <property type="entry name" value="CoA_transf_3"/>
    <property type="match status" value="1"/>
</dbReference>
<evidence type="ECO:0000313" key="2">
    <source>
        <dbReference type="Proteomes" id="UP000319931"/>
    </source>
</evidence>
<dbReference type="InterPro" id="IPR044855">
    <property type="entry name" value="CoA-Trfase_III_dom3_sf"/>
</dbReference>
<reference evidence="1 2" key="1">
    <citation type="journal article" date="2019" name="Environ. Microbiol.">
        <title>Species interactions and distinct microbial communities in high Arctic permafrost affected cryosols are associated with the CH4 and CO2 gas fluxes.</title>
        <authorList>
            <person name="Altshuler I."/>
            <person name="Hamel J."/>
            <person name="Turney S."/>
            <person name="Magnuson E."/>
            <person name="Levesque R."/>
            <person name="Greer C."/>
            <person name="Whyte L.G."/>
        </authorList>
    </citation>
    <scope>NUCLEOTIDE SEQUENCE [LARGE SCALE GENOMIC DNA]</scope>
    <source>
        <strain evidence="1 2">E6.1</strain>
    </source>
</reference>
<gene>
    <name evidence="1" type="ORF">EAH76_03165</name>
</gene>
<sequence>MSVETGEKFTQQLEYNLANRSHTSDFDMAAETEAVLNSVGASTADSGGALSFYGKDPIVPSVVRFGAMAAVAMAAKSTMIASIWKDRTGRAQDIHVDVRKALRRFSPFIDRRWELVNGYDGGIYTEPDTPFFGTFYQTKDGKWVLPTNFYPRLHRDAGAFLGVPSTEEAVARAIKGWDGEALEEAGNAAGIVMPLGRSLDQILGMDVFQQGLRDQPLISVEKIADSDPVPFTANPQDPLSGIRALGSAHVIAGPSIGRALALHGADVLNVWAPEDWEHNVFLYTSHVGSRSAMLDIKKAEARAKFMELVAGADVFYANRRPGVLERHGLTAEELCAVRPGLVHTSIVYANETGPWSKRVGFDVSTGLTMGLFHLEGTEERPTPPPIQVVNDYVAGWLATVGILQALKRRATEGGSYKVVVSLSKVTLWLMSMGIFDKSYAQATAGSDDEHTYVDPDQFTAMTPMGLYTGVTEQVVMSDTPGSYRFVMEPRGSAEPKWL</sequence>
<dbReference type="InterPro" id="IPR050509">
    <property type="entry name" value="CoA-transferase_III"/>
</dbReference>
<dbReference type="SUPFAM" id="SSF89796">
    <property type="entry name" value="CoA-transferase family III (CaiB/BaiF)"/>
    <property type="match status" value="2"/>
</dbReference>
<name>A0A502G3K7_9SPHN</name>
<protein>
    <submittedName>
        <fullName evidence="1">Carnitine dehydratase</fullName>
    </submittedName>
</protein>
<evidence type="ECO:0000313" key="1">
    <source>
        <dbReference type="EMBL" id="TPG56547.1"/>
    </source>
</evidence>
<proteinExistence type="predicted"/>
<dbReference type="InterPro" id="IPR003673">
    <property type="entry name" value="CoA-Trfase_fam_III"/>
</dbReference>
<dbReference type="EMBL" id="RCZC01000001">
    <property type="protein sequence ID" value="TPG56547.1"/>
    <property type="molecule type" value="Genomic_DNA"/>
</dbReference>
<dbReference type="InterPro" id="IPR023606">
    <property type="entry name" value="CoA-Trfase_III_dom_1_sf"/>
</dbReference>
<comment type="caution">
    <text evidence="1">The sequence shown here is derived from an EMBL/GenBank/DDBJ whole genome shotgun (WGS) entry which is preliminary data.</text>
</comment>
<dbReference type="AlphaFoldDB" id="A0A502G3K7"/>
<dbReference type="Proteomes" id="UP000319931">
    <property type="component" value="Unassembled WGS sequence"/>
</dbReference>
<dbReference type="Gene3D" id="3.30.1540.10">
    <property type="entry name" value="formyl-coa transferase, domain 3"/>
    <property type="match status" value="1"/>
</dbReference>
<keyword evidence="2" id="KW-1185">Reference proteome</keyword>
<dbReference type="PANTHER" id="PTHR48228">
    <property type="entry name" value="SUCCINYL-COA--D-CITRAMALATE COA-TRANSFERASE"/>
    <property type="match status" value="1"/>
</dbReference>
<accession>A0A502G3K7</accession>